<keyword evidence="4" id="KW-0472">Membrane</keyword>
<feature type="transmembrane region" description="Helical" evidence="4">
    <location>
        <begin position="316"/>
        <end position="335"/>
    </location>
</feature>
<dbReference type="CDD" id="cd06439">
    <property type="entry name" value="CESA_like_1"/>
    <property type="match status" value="1"/>
</dbReference>
<dbReference type="EMBL" id="CP042218">
    <property type="protein sequence ID" value="QDW65933.1"/>
    <property type="molecule type" value="Genomic_DNA"/>
</dbReference>
<comment type="similarity">
    <text evidence="1">Belongs to the glycosyltransferase 2 family.</text>
</comment>
<protein>
    <submittedName>
        <fullName evidence="6">Glycosyltransferase family 2 protein</fullName>
    </submittedName>
</protein>
<dbReference type="OrthoDB" id="9766971at2"/>
<gene>
    <name evidence="6" type="ORF">FPZ22_02685</name>
</gene>
<keyword evidence="7" id="KW-1185">Reference proteome</keyword>
<accession>A0A518N1Z0</accession>
<dbReference type="Proteomes" id="UP000316584">
    <property type="component" value="Chromosome"/>
</dbReference>
<sequence>MGACPLLLCTGSAIPLDSGCRGEAPVMLEILLWGAIGMLFYIYAGYPLLAIALGRLFPRPVLRGDFEPSVTVIISAYNEERSIGAKIRNTLALDYPKEKLDIIVASDASDDGTDRIVLDCAEPRVRLLRVEGRQGKTACQNAAAALADGEILVFADATTTVENHALRAIVRNFHDPDVGCVAGRLVYTSRQGDATGRGGISYWKYECALRIAESSLGSLIGVSGLLYGVRANSYRPIAPDLISDFVIAMDMREQGLRTVLEPEAVCYEETLDRSDRELSMRIRVTLRSLLALARNRHLLNPFRYGAFAWQLASHKLLRYLSPVFWLVAIVANIALAIQGQYVSLLLAQAAGIAVGALGFRSKQAVAGSRLLAQPYYFLLTNLSSAISLVRFVRGERVVVWTPLR</sequence>
<evidence type="ECO:0000313" key="6">
    <source>
        <dbReference type="EMBL" id="QDW65933.1"/>
    </source>
</evidence>
<evidence type="ECO:0000256" key="3">
    <source>
        <dbReference type="ARBA" id="ARBA00022679"/>
    </source>
</evidence>
<proteinExistence type="inferred from homology"/>
<dbReference type="GO" id="GO:0016757">
    <property type="term" value="F:glycosyltransferase activity"/>
    <property type="evidence" value="ECO:0007669"/>
    <property type="project" value="UniProtKB-KW"/>
</dbReference>
<feature type="domain" description="Glycosyltransferase 2-like" evidence="5">
    <location>
        <begin position="71"/>
        <end position="198"/>
    </location>
</feature>
<evidence type="ECO:0000256" key="4">
    <source>
        <dbReference type="SAM" id="Phobius"/>
    </source>
</evidence>
<keyword evidence="2" id="KW-0328">Glycosyltransferase</keyword>
<dbReference type="PANTHER" id="PTHR43630:SF1">
    <property type="entry name" value="POLY-BETA-1,6-N-ACETYL-D-GLUCOSAMINE SYNTHASE"/>
    <property type="match status" value="1"/>
</dbReference>
<dbReference type="SUPFAM" id="SSF53448">
    <property type="entry name" value="Nucleotide-diphospho-sugar transferases"/>
    <property type="match status" value="1"/>
</dbReference>
<feature type="transmembrane region" description="Helical" evidence="4">
    <location>
        <begin position="341"/>
        <end position="359"/>
    </location>
</feature>
<keyword evidence="3 6" id="KW-0808">Transferase</keyword>
<keyword evidence="4" id="KW-1133">Transmembrane helix</keyword>
<feature type="transmembrane region" description="Helical" evidence="4">
    <location>
        <begin position="32"/>
        <end position="53"/>
    </location>
</feature>
<dbReference type="InterPro" id="IPR029044">
    <property type="entry name" value="Nucleotide-diphossugar_trans"/>
</dbReference>
<keyword evidence="4" id="KW-0812">Transmembrane</keyword>
<evidence type="ECO:0000259" key="5">
    <source>
        <dbReference type="Pfam" id="PF00535"/>
    </source>
</evidence>
<evidence type="ECO:0000256" key="1">
    <source>
        <dbReference type="ARBA" id="ARBA00006739"/>
    </source>
</evidence>
<name>A0A518N1Z0_9GAMM</name>
<evidence type="ECO:0000256" key="2">
    <source>
        <dbReference type="ARBA" id="ARBA00022676"/>
    </source>
</evidence>
<reference evidence="6 7" key="1">
    <citation type="submission" date="2019-07" db="EMBL/GenBank/DDBJ databases">
        <title>Full genome sequence of Luteimonas sp. Gr-4.</title>
        <authorList>
            <person name="Im W.-T."/>
        </authorList>
    </citation>
    <scope>NUCLEOTIDE SEQUENCE [LARGE SCALE GENOMIC DNA]</scope>
    <source>
        <strain evidence="6 7">Gr-4</strain>
    </source>
</reference>
<evidence type="ECO:0000313" key="7">
    <source>
        <dbReference type="Proteomes" id="UP000316584"/>
    </source>
</evidence>
<dbReference type="InterPro" id="IPR001173">
    <property type="entry name" value="Glyco_trans_2-like"/>
</dbReference>
<organism evidence="6 7">
    <name type="scientific">Luteimonas granuli</name>
    <dbReference type="NCBI Taxonomy" id="1176533"/>
    <lineage>
        <taxon>Bacteria</taxon>
        <taxon>Pseudomonadati</taxon>
        <taxon>Pseudomonadota</taxon>
        <taxon>Gammaproteobacteria</taxon>
        <taxon>Lysobacterales</taxon>
        <taxon>Lysobacteraceae</taxon>
        <taxon>Luteimonas</taxon>
    </lineage>
</organism>
<dbReference type="Gene3D" id="3.90.550.10">
    <property type="entry name" value="Spore Coat Polysaccharide Biosynthesis Protein SpsA, Chain A"/>
    <property type="match status" value="1"/>
</dbReference>
<dbReference type="PANTHER" id="PTHR43630">
    <property type="entry name" value="POLY-BETA-1,6-N-ACETYL-D-GLUCOSAMINE SYNTHASE"/>
    <property type="match status" value="1"/>
</dbReference>
<dbReference type="KEGG" id="lug:FPZ22_02685"/>
<dbReference type="AlphaFoldDB" id="A0A518N1Z0"/>
<dbReference type="Pfam" id="PF00535">
    <property type="entry name" value="Glycos_transf_2"/>
    <property type="match status" value="1"/>
</dbReference>